<evidence type="ECO:0000256" key="11">
    <source>
        <dbReference type="ARBA" id="ARBA00023140"/>
    </source>
</evidence>
<feature type="domain" description="Acyl-coenzyme A oxidase N-terminal" evidence="16">
    <location>
        <begin position="33"/>
        <end position="146"/>
    </location>
</feature>
<dbReference type="InterPro" id="IPR002655">
    <property type="entry name" value="Acyl-CoA_oxidase_C"/>
</dbReference>
<dbReference type="PANTHER" id="PTHR10909:SF250">
    <property type="entry name" value="PEROXISOMAL ACYL-COENZYME A OXIDASE 1"/>
    <property type="match status" value="1"/>
</dbReference>
<evidence type="ECO:0000256" key="7">
    <source>
        <dbReference type="ARBA" id="ARBA00022827"/>
    </source>
</evidence>
<evidence type="ECO:0000256" key="12">
    <source>
        <dbReference type="PIRNR" id="PIRNR000168"/>
    </source>
</evidence>
<dbReference type="Gene3D" id="1.10.540.10">
    <property type="entry name" value="Acyl-CoA dehydrogenase/oxidase, N-terminal domain"/>
    <property type="match status" value="1"/>
</dbReference>
<dbReference type="InterPro" id="IPR009100">
    <property type="entry name" value="AcylCoA_DH/oxidase_NM_dom_sf"/>
</dbReference>
<keyword evidence="9" id="KW-0560">Oxidoreductase</keyword>
<evidence type="ECO:0000256" key="13">
    <source>
        <dbReference type="PIRSR" id="PIRSR000168-1"/>
    </source>
</evidence>
<keyword evidence="6 12" id="KW-0285">Flavoprotein</keyword>
<keyword evidence="7 12" id="KW-0274">FAD</keyword>
<proteinExistence type="inferred from homology"/>
<keyword evidence="19" id="KW-1185">Reference proteome</keyword>
<dbReference type="SUPFAM" id="SSF56645">
    <property type="entry name" value="Acyl-CoA dehydrogenase NM domain-like"/>
    <property type="match status" value="1"/>
</dbReference>
<dbReference type="GO" id="GO:0055088">
    <property type="term" value="P:lipid homeostasis"/>
    <property type="evidence" value="ECO:0007669"/>
    <property type="project" value="TreeGrafter"/>
</dbReference>
<evidence type="ECO:0000256" key="3">
    <source>
        <dbReference type="ARBA" id="ARBA00004275"/>
    </source>
</evidence>
<feature type="active site" description="Proton acceptor" evidence="13">
    <location>
        <position position="456"/>
    </location>
</feature>
<feature type="binding site" evidence="14">
    <location>
        <position position="152"/>
    </location>
    <ligand>
        <name>FAD</name>
        <dbReference type="ChEBI" id="CHEBI:57692"/>
    </ligand>
</feature>
<name>A0A6A5ZP81_9PLEO</name>
<dbReference type="GO" id="GO:0005504">
    <property type="term" value="F:fatty acid binding"/>
    <property type="evidence" value="ECO:0007669"/>
    <property type="project" value="TreeGrafter"/>
</dbReference>
<organism evidence="18 19">
    <name type="scientific">Lophiotrema nucula</name>
    <dbReference type="NCBI Taxonomy" id="690887"/>
    <lineage>
        <taxon>Eukaryota</taxon>
        <taxon>Fungi</taxon>
        <taxon>Dikarya</taxon>
        <taxon>Ascomycota</taxon>
        <taxon>Pezizomycotina</taxon>
        <taxon>Dothideomycetes</taxon>
        <taxon>Pleosporomycetidae</taxon>
        <taxon>Pleosporales</taxon>
        <taxon>Lophiotremataceae</taxon>
        <taxon>Lophiotrema</taxon>
    </lineage>
</organism>
<dbReference type="PIRSF" id="PIRSF000168">
    <property type="entry name" value="Acyl-CoA_oxidase"/>
    <property type="match status" value="1"/>
</dbReference>
<evidence type="ECO:0000259" key="16">
    <source>
        <dbReference type="Pfam" id="PF14749"/>
    </source>
</evidence>
<dbReference type="OrthoDB" id="538336at2759"/>
<sequence>MPRNPDWVMALRPSGPQGSAILATERASSTIHVDKLADFMFTTEDLQRRARILSILDADPVFNKTATYFLGRIERIKAALARGKRLQQLTVKHAWSDDEYQIAYDLIGEPTPYGLHVGMFTKTLREQGTPEQQERFLQKASTYEIVGCYAQTELGHGSNVRGLETTATWNPDRKTFTLHSPFLTSSKWWIGSLGRAANHAFCMAQLIIGRKLYGPHLFLVQIRDLKSHLPLENIHVGDIGPKFGFNTMDNGFLLFNHVEIPHGNMLARYSHVDPVASQYIPATNHSLVYGTMTWVRSNIVLRSGRTLARGVTIAVRYCAIRRQFQDLDATDSKDENQVLNYSRVQYRLLPLLAATFALHFTGQNMIRMYQANQESMKNERLNRVGEGQIADRVMLMSSADRLAELHAASCALKALTSTTAGEGLETCRRACGGHGYSSFAGIGSTFADYLPTLTWEGDNYMLTQQVSRYLLKTARHVVRPVEGSSSAGNGAATIMKDFRERRNAGATFDLQGEDSHIVDAFAWRVGFLTFDALRRTDDEKQSQNSLLVDFWRLSTAFAQYAVVKAFYDALRQPHSHGQLGADTAEVLRKLFRLYSLHTLSNEASSFLASGACTIAQIQVVNESIMKLMREVRPHAVRLVDAWKLPDWQLDSSLGRADGRVYEDLFHRASELNPLNDIIFDPHPWSKVLFKNHPQTVSSKL</sequence>
<keyword evidence="10" id="KW-0443">Lipid metabolism</keyword>
<dbReference type="AlphaFoldDB" id="A0A6A5ZP81"/>
<evidence type="ECO:0000259" key="17">
    <source>
        <dbReference type="Pfam" id="PF22924"/>
    </source>
</evidence>
<accession>A0A6A5ZP81</accession>
<evidence type="ECO:0000313" key="19">
    <source>
        <dbReference type="Proteomes" id="UP000799770"/>
    </source>
</evidence>
<dbReference type="GO" id="GO:0033540">
    <property type="term" value="P:fatty acid beta-oxidation using acyl-CoA oxidase"/>
    <property type="evidence" value="ECO:0007669"/>
    <property type="project" value="UniProtKB-UniPathway"/>
</dbReference>
<comment type="cofactor">
    <cofactor evidence="2">
        <name>FAD</name>
        <dbReference type="ChEBI" id="CHEBI:57692"/>
    </cofactor>
</comment>
<dbReference type="InterPro" id="IPR055060">
    <property type="entry name" value="ACOX_C_alpha1"/>
</dbReference>
<dbReference type="FunFam" id="1.20.140.10:FF:000015">
    <property type="entry name" value="Acyl-coenzyme A oxidase"/>
    <property type="match status" value="1"/>
</dbReference>
<evidence type="ECO:0000256" key="1">
    <source>
        <dbReference type="ARBA" id="ARBA00001201"/>
    </source>
</evidence>
<dbReference type="Pfam" id="PF22924">
    <property type="entry name" value="ACOX_C_alpha1"/>
    <property type="match status" value="1"/>
</dbReference>
<dbReference type="InterPro" id="IPR029320">
    <property type="entry name" value="Acyl-CoA_ox_N"/>
</dbReference>
<dbReference type="PANTHER" id="PTHR10909">
    <property type="entry name" value="ELECTRON TRANSPORT OXIDOREDUCTASE"/>
    <property type="match status" value="1"/>
</dbReference>
<dbReference type="InterPro" id="IPR036250">
    <property type="entry name" value="AcylCo_DH-like_C"/>
</dbReference>
<dbReference type="SUPFAM" id="SSF47203">
    <property type="entry name" value="Acyl-CoA dehydrogenase C-terminal domain-like"/>
    <property type="match status" value="2"/>
</dbReference>
<evidence type="ECO:0000256" key="4">
    <source>
        <dbReference type="ARBA" id="ARBA00004846"/>
    </source>
</evidence>
<dbReference type="Proteomes" id="UP000799770">
    <property type="component" value="Unassembled WGS sequence"/>
</dbReference>
<protein>
    <recommendedName>
        <fullName evidence="12">Acyl-coenzyme A oxidase</fullName>
    </recommendedName>
</protein>
<dbReference type="Gene3D" id="2.40.110.10">
    <property type="entry name" value="Butyryl-CoA Dehydrogenase, subunit A, domain 2"/>
    <property type="match status" value="1"/>
</dbReference>
<comment type="subcellular location">
    <subcellularLocation>
        <location evidence="3">Peroxisome</location>
    </subcellularLocation>
</comment>
<comment type="catalytic activity">
    <reaction evidence="1">
        <text>a 2,3-saturated acyl-CoA + O2 = a (2E)-enoyl-CoA + H2O2</text>
        <dbReference type="Rhea" id="RHEA:38959"/>
        <dbReference type="ChEBI" id="CHEBI:15379"/>
        <dbReference type="ChEBI" id="CHEBI:16240"/>
        <dbReference type="ChEBI" id="CHEBI:58856"/>
        <dbReference type="ChEBI" id="CHEBI:65111"/>
        <dbReference type="EC" id="1.3.3.6"/>
    </reaction>
</comment>
<dbReference type="FunFam" id="2.40.110.10:FF:000003">
    <property type="entry name" value="Acyl-coenzyme A oxidase"/>
    <property type="match status" value="1"/>
</dbReference>
<dbReference type="GO" id="GO:0071949">
    <property type="term" value="F:FAD binding"/>
    <property type="evidence" value="ECO:0007669"/>
    <property type="project" value="InterPro"/>
</dbReference>
<feature type="domain" description="Acyl-CoA oxidase C-terminal" evidence="15">
    <location>
        <begin position="516"/>
        <end position="688"/>
    </location>
</feature>
<evidence type="ECO:0000256" key="10">
    <source>
        <dbReference type="ARBA" id="ARBA00023098"/>
    </source>
</evidence>
<keyword evidence="11" id="KW-0576">Peroxisome</keyword>
<dbReference type="InterPro" id="IPR046373">
    <property type="entry name" value="Acyl-CoA_Oxase/DH_mid-dom_sf"/>
</dbReference>
<dbReference type="GO" id="GO:0005777">
    <property type="term" value="C:peroxisome"/>
    <property type="evidence" value="ECO:0007669"/>
    <property type="project" value="UniProtKB-SubCell"/>
</dbReference>
<dbReference type="UniPathway" id="UPA00661"/>
<comment type="pathway">
    <text evidence="4">Lipid metabolism; peroxisomal fatty acid beta-oxidation.</text>
</comment>
<evidence type="ECO:0000256" key="8">
    <source>
        <dbReference type="ARBA" id="ARBA00022832"/>
    </source>
</evidence>
<dbReference type="Pfam" id="PF01756">
    <property type="entry name" value="ACOX"/>
    <property type="match status" value="1"/>
</dbReference>
<evidence type="ECO:0000256" key="14">
    <source>
        <dbReference type="PIRSR" id="PIRSR000168-2"/>
    </source>
</evidence>
<evidence type="ECO:0000256" key="5">
    <source>
        <dbReference type="ARBA" id="ARBA00006288"/>
    </source>
</evidence>
<dbReference type="InterPro" id="IPR037069">
    <property type="entry name" value="AcylCoA_DH/ox_N_sf"/>
</dbReference>
<evidence type="ECO:0000313" key="18">
    <source>
        <dbReference type="EMBL" id="KAF2120995.1"/>
    </source>
</evidence>
<dbReference type="GO" id="GO:0003997">
    <property type="term" value="F:acyl-CoA oxidase activity"/>
    <property type="evidence" value="ECO:0007669"/>
    <property type="project" value="UniProtKB-EC"/>
</dbReference>
<dbReference type="InterPro" id="IPR012258">
    <property type="entry name" value="Acyl-CoA_oxidase"/>
</dbReference>
<gene>
    <name evidence="18" type="ORF">BDV96DRAFT_628415</name>
</gene>
<dbReference type="EMBL" id="ML977313">
    <property type="protein sequence ID" value="KAF2120995.1"/>
    <property type="molecule type" value="Genomic_DNA"/>
</dbReference>
<evidence type="ECO:0000256" key="9">
    <source>
        <dbReference type="ARBA" id="ARBA00023002"/>
    </source>
</evidence>
<feature type="binding site" evidence="14">
    <location>
        <position position="191"/>
    </location>
    <ligand>
        <name>FAD</name>
        <dbReference type="ChEBI" id="CHEBI:57692"/>
    </ligand>
</feature>
<evidence type="ECO:0000256" key="2">
    <source>
        <dbReference type="ARBA" id="ARBA00001974"/>
    </source>
</evidence>
<reference evidence="18" key="1">
    <citation type="journal article" date="2020" name="Stud. Mycol.">
        <title>101 Dothideomycetes genomes: a test case for predicting lifestyles and emergence of pathogens.</title>
        <authorList>
            <person name="Haridas S."/>
            <person name="Albert R."/>
            <person name="Binder M."/>
            <person name="Bloem J."/>
            <person name="Labutti K."/>
            <person name="Salamov A."/>
            <person name="Andreopoulos B."/>
            <person name="Baker S."/>
            <person name="Barry K."/>
            <person name="Bills G."/>
            <person name="Bluhm B."/>
            <person name="Cannon C."/>
            <person name="Castanera R."/>
            <person name="Culley D."/>
            <person name="Daum C."/>
            <person name="Ezra D."/>
            <person name="Gonzalez J."/>
            <person name="Henrissat B."/>
            <person name="Kuo A."/>
            <person name="Liang C."/>
            <person name="Lipzen A."/>
            <person name="Lutzoni F."/>
            <person name="Magnuson J."/>
            <person name="Mondo S."/>
            <person name="Nolan M."/>
            <person name="Ohm R."/>
            <person name="Pangilinan J."/>
            <person name="Park H.-J."/>
            <person name="Ramirez L."/>
            <person name="Alfaro M."/>
            <person name="Sun H."/>
            <person name="Tritt A."/>
            <person name="Yoshinaga Y."/>
            <person name="Zwiers L.-H."/>
            <person name="Turgeon B."/>
            <person name="Goodwin S."/>
            <person name="Spatafora J."/>
            <person name="Crous P."/>
            <person name="Grigoriev I."/>
        </authorList>
    </citation>
    <scope>NUCLEOTIDE SEQUENCE</scope>
    <source>
        <strain evidence="18">CBS 627.86</strain>
    </source>
</reference>
<dbReference type="FunFam" id="1.10.540.10:FF:000006">
    <property type="entry name" value="Acyl-coenzyme A oxidase"/>
    <property type="match status" value="1"/>
</dbReference>
<dbReference type="FunFam" id="1.20.140.10:FF:000013">
    <property type="entry name" value="Acyl-coenzyme A oxidase"/>
    <property type="match status" value="1"/>
</dbReference>
<evidence type="ECO:0000256" key="6">
    <source>
        <dbReference type="ARBA" id="ARBA00022630"/>
    </source>
</evidence>
<evidence type="ECO:0000259" key="15">
    <source>
        <dbReference type="Pfam" id="PF01756"/>
    </source>
</evidence>
<feature type="domain" description="Acyl-CoA oxidase C-alpha1" evidence="17">
    <location>
        <begin position="289"/>
        <end position="471"/>
    </location>
</feature>
<comment type="similarity">
    <text evidence="5 12">Belongs to the acyl-CoA oxidase family.</text>
</comment>
<dbReference type="Pfam" id="PF14749">
    <property type="entry name" value="Acyl-CoA_ox_N"/>
    <property type="match status" value="1"/>
</dbReference>
<keyword evidence="8" id="KW-0276">Fatty acid metabolism</keyword>
<dbReference type="Gene3D" id="1.20.140.10">
    <property type="entry name" value="Butyryl-CoA Dehydrogenase, subunit A, domain 3"/>
    <property type="match status" value="2"/>
</dbReference>